<keyword evidence="1" id="KW-0645">Protease</keyword>
<dbReference type="InterPro" id="IPR021109">
    <property type="entry name" value="Peptidase_aspartic_dom_sf"/>
</dbReference>
<accession>A0A8T8SCS5</accession>
<gene>
    <name evidence="4" type="ORF">A4X13_0g8846</name>
</gene>
<feature type="domain" description="DUF4100" evidence="3">
    <location>
        <begin position="412"/>
        <end position="586"/>
    </location>
</feature>
<sequence>MIDAVGKFRGRNAKAFIRKYEALGARMGATHHDLLQDLSFYVLDEDPDVFGLIETHSAYIANDWPGVRHYILTGFEGPEIDKYTEHDLAVFVSQARTIGTLTELNHYSLSFKDIGDKLLLRGQIGPKQLLQYFVRGLPNEVLLALGDSTLKDEDATFQHVLEDVQRCFAPTTFWKKATLEKQREQAQIEQRAPTHGPSLNLSLTTGHPSNDRSSEVVRQLERISLNLAQVAERSTTYAPPQPPPPMNTGFSAPRNVYHPPPPSHIRPAGNWGQGPIPTRGIPTAASSSWARTTAPPPQTGNNWTRPQAPPPQASTYNNYNQTPATGPNTQPISSRPPTCVYCNDPTHGRDHCPVLTNHVQKGAVKILNGTICWPDGSRVMGRYGFLHEAASERLRSSGPGPGGDQSGTVKTNYMQFLFSEDDPPSISTNVHTTDAAKHGLPAEADTRNTRPRFTRSGNTDGSAQPQAPTVRFDLPGAPTPNNQTPAQVTPSYNPASGSTPPATPTPPFRVPGVTIEDEEGSDDDDDDSLKTLRPLKPFRRLRTSRIKRLTDPDEIAQALLASQVTLPWQAVVGLSKDVQRHILEQLRGEKVPVPSTSEAVPWAPADAAKLANHLFQSLTQQLPNRSGSTSGIMDQLAHQTNHVSLVSEQPRPWYTRGLPMMTVFIGGKGYPALLDSGSQINVMQKSVQEEHQLPLRYDGKHIVIGAGQQQTPLDGIIEFCEVRVGSVVANIHFFVQARCGYAVLLGMPALNSLCLSIDCSSGLATLVTRDKKLVQLQAVDPSDPAHTNTLNGSASGDTHSNALTFCCNQQEIKLIKSGTWTNK</sequence>
<name>A0A8T8SCS5_9BASI</name>
<comment type="caution">
    <text evidence="4">The sequence shown here is derived from an EMBL/GenBank/DDBJ whole genome shotgun (WGS) entry which is preliminary data.</text>
</comment>
<dbReference type="Gene3D" id="2.40.70.10">
    <property type="entry name" value="Acid Proteases"/>
    <property type="match status" value="1"/>
</dbReference>
<reference evidence="4" key="2">
    <citation type="journal article" date="2019" name="IMA Fungus">
        <title>Genome sequencing and comparison of five Tilletia species to identify candidate genes for the detection of regulated species infecting wheat.</title>
        <authorList>
            <person name="Nguyen H.D.T."/>
            <person name="Sultana T."/>
            <person name="Kesanakurti P."/>
            <person name="Hambleton S."/>
        </authorList>
    </citation>
    <scope>NUCLEOTIDE SEQUENCE</scope>
    <source>
        <strain evidence="4">DAOMC 236416</strain>
    </source>
</reference>
<feature type="compositionally biased region" description="Polar residues" evidence="2">
    <location>
        <begin position="455"/>
        <end position="467"/>
    </location>
</feature>
<dbReference type="GO" id="GO:0004190">
    <property type="term" value="F:aspartic-type endopeptidase activity"/>
    <property type="evidence" value="ECO:0007669"/>
    <property type="project" value="UniProtKB-KW"/>
</dbReference>
<feature type="region of interest" description="Disordered" evidence="2">
    <location>
        <begin position="419"/>
        <end position="530"/>
    </location>
</feature>
<proteinExistence type="predicted"/>
<dbReference type="PROSITE" id="PS00141">
    <property type="entry name" value="ASP_PROTEASE"/>
    <property type="match status" value="1"/>
</dbReference>
<feature type="compositionally biased region" description="Polar residues" evidence="2">
    <location>
        <begin position="479"/>
        <end position="493"/>
    </location>
</feature>
<evidence type="ECO:0000313" key="4">
    <source>
        <dbReference type="EMBL" id="KAE8237281.1"/>
    </source>
</evidence>
<evidence type="ECO:0000256" key="1">
    <source>
        <dbReference type="ARBA" id="ARBA00022750"/>
    </source>
</evidence>
<keyword evidence="1" id="KW-0064">Aspartyl protease</keyword>
<dbReference type="SUPFAM" id="SSF50630">
    <property type="entry name" value="Acid proteases"/>
    <property type="match status" value="1"/>
</dbReference>
<organism evidence="4 5">
    <name type="scientific">Tilletia indica</name>
    <dbReference type="NCBI Taxonomy" id="43049"/>
    <lineage>
        <taxon>Eukaryota</taxon>
        <taxon>Fungi</taxon>
        <taxon>Dikarya</taxon>
        <taxon>Basidiomycota</taxon>
        <taxon>Ustilaginomycotina</taxon>
        <taxon>Exobasidiomycetes</taxon>
        <taxon>Tilletiales</taxon>
        <taxon>Tilletiaceae</taxon>
        <taxon>Tilletia</taxon>
    </lineage>
</organism>
<feature type="region of interest" description="Disordered" evidence="2">
    <location>
        <begin position="287"/>
        <end position="336"/>
    </location>
</feature>
<reference evidence="4" key="1">
    <citation type="submission" date="2016-04" db="EMBL/GenBank/DDBJ databases">
        <authorList>
            <person name="Nguyen H.D."/>
            <person name="Samba Siva P."/>
            <person name="Cullis J."/>
            <person name="Levesque C.A."/>
            <person name="Hambleton S."/>
        </authorList>
    </citation>
    <scope>NUCLEOTIDE SEQUENCE</scope>
    <source>
        <strain evidence="4">DAOMC 236416</strain>
    </source>
</reference>
<feature type="non-terminal residue" evidence="4">
    <location>
        <position position="823"/>
    </location>
</feature>
<feature type="compositionally biased region" description="Polar residues" evidence="2">
    <location>
        <begin position="313"/>
        <end position="336"/>
    </location>
</feature>
<evidence type="ECO:0000256" key="2">
    <source>
        <dbReference type="SAM" id="MobiDB-lite"/>
    </source>
</evidence>
<protein>
    <recommendedName>
        <fullName evidence="3">DUF4100 domain-containing protein</fullName>
    </recommendedName>
</protein>
<dbReference type="CDD" id="cd00303">
    <property type="entry name" value="retropepsin_like"/>
    <property type="match status" value="1"/>
</dbReference>
<dbReference type="EMBL" id="LWDF02001850">
    <property type="protein sequence ID" value="KAE8237281.1"/>
    <property type="molecule type" value="Genomic_DNA"/>
</dbReference>
<keyword evidence="1" id="KW-0378">Hydrolase</keyword>
<dbReference type="GO" id="GO:0006508">
    <property type="term" value="P:proteolysis"/>
    <property type="evidence" value="ECO:0007669"/>
    <property type="project" value="InterPro"/>
</dbReference>
<dbReference type="InterPro" id="IPR001969">
    <property type="entry name" value="Aspartic_peptidase_AS"/>
</dbReference>
<dbReference type="Pfam" id="PF13352">
    <property type="entry name" value="DUF4100"/>
    <property type="match status" value="1"/>
</dbReference>
<dbReference type="InterPro" id="IPR025165">
    <property type="entry name" value="DUF4100"/>
</dbReference>
<keyword evidence="5" id="KW-1185">Reference proteome</keyword>
<dbReference type="Pfam" id="PF13975">
    <property type="entry name" value="gag-asp_proteas"/>
    <property type="match status" value="1"/>
</dbReference>
<evidence type="ECO:0000313" key="5">
    <source>
        <dbReference type="Proteomes" id="UP000077521"/>
    </source>
</evidence>
<evidence type="ECO:0000259" key="3">
    <source>
        <dbReference type="Pfam" id="PF13352"/>
    </source>
</evidence>
<dbReference type="Proteomes" id="UP000077521">
    <property type="component" value="Unassembled WGS sequence"/>
</dbReference>
<feature type="compositionally biased region" description="Polar residues" evidence="2">
    <location>
        <begin position="197"/>
        <end position="208"/>
    </location>
</feature>
<dbReference type="AlphaFoldDB" id="A0A8T8SCS5"/>
<feature type="region of interest" description="Disordered" evidence="2">
    <location>
        <begin position="184"/>
        <end position="215"/>
    </location>
</feature>
<feature type="compositionally biased region" description="Acidic residues" evidence="2">
    <location>
        <begin position="515"/>
        <end position="527"/>
    </location>
</feature>